<evidence type="ECO:0000256" key="1">
    <source>
        <dbReference type="SAM" id="MobiDB-lite"/>
    </source>
</evidence>
<organism evidence="2">
    <name type="scientific">Tanacetum cinerariifolium</name>
    <name type="common">Dalmatian daisy</name>
    <name type="synonym">Chrysanthemum cinerariifolium</name>
    <dbReference type="NCBI Taxonomy" id="118510"/>
    <lineage>
        <taxon>Eukaryota</taxon>
        <taxon>Viridiplantae</taxon>
        <taxon>Streptophyta</taxon>
        <taxon>Embryophyta</taxon>
        <taxon>Tracheophyta</taxon>
        <taxon>Spermatophyta</taxon>
        <taxon>Magnoliopsida</taxon>
        <taxon>eudicotyledons</taxon>
        <taxon>Gunneridae</taxon>
        <taxon>Pentapetalae</taxon>
        <taxon>asterids</taxon>
        <taxon>campanulids</taxon>
        <taxon>Asterales</taxon>
        <taxon>Asteraceae</taxon>
        <taxon>Asteroideae</taxon>
        <taxon>Anthemideae</taxon>
        <taxon>Anthemidinae</taxon>
        <taxon>Tanacetum</taxon>
    </lineage>
</organism>
<sequence length="222" mass="25069">MEITVVTLVEEQVSLWKDVNLLKEDVSTVLVWVKLRGVPVTAFREGDLSSIATKLGTPIMIDSYIADMCMQSWGMSSYAGAMIMLRAYMELKDNIIVAMPKITRRAIIHVPSVLSMSANLLGMHPVSNKKQGVDLTNKISVSNTFEVVNSVDNDVEMEYPDDHDSEDEVALVDNDMARSMASERIGFDTQSLREQWMDSYRNGDYDEDSYDEDMYEAQNLTE</sequence>
<feature type="region of interest" description="Disordered" evidence="1">
    <location>
        <begin position="203"/>
        <end position="222"/>
    </location>
</feature>
<evidence type="ECO:0000313" key="2">
    <source>
        <dbReference type="EMBL" id="GEU78103.1"/>
    </source>
</evidence>
<accession>A0A6L2MW64</accession>
<feature type="compositionally biased region" description="Acidic residues" evidence="1">
    <location>
        <begin position="205"/>
        <end position="215"/>
    </location>
</feature>
<reference evidence="2" key="1">
    <citation type="journal article" date="2019" name="Sci. Rep.">
        <title>Draft genome of Tanacetum cinerariifolium, the natural source of mosquito coil.</title>
        <authorList>
            <person name="Yamashiro T."/>
            <person name="Shiraishi A."/>
            <person name="Satake H."/>
            <person name="Nakayama K."/>
        </authorList>
    </citation>
    <scope>NUCLEOTIDE SEQUENCE</scope>
</reference>
<dbReference type="AlphaFoldDB" id="A0A6L2MW64"/>
<dbReference type="EMBL" id="BKCJ010007605">
    <property type="protein sequence ID" value="GEU78103.1"/>
    <property type="molecule type" value="Genomic_DNA"/>
</dbReference>
<comment type="caution">
    <text evidence="2">The sequence shown here is derived from an EMBL/GenBank/DDBJ whole genome shotgun (WGS) entry which is preliminary data.</text>
</comment>
<gene>
    <name evidence="2" type="ORF">Tci_050081</name>
</gene>
<proteinExistence type="predicted"/>
<protein>
    <submittedName>
        <fullName evidence="2">Uncharacterized protein</fullName>
    </submittedName>
</protein>
<name>A0A6L2MW64_TANCI</name>